<evidence type="ECO:0000256" key="4">
    <source>
        <dbReference type="ARBA" id="ARBA00022679"/>
    </source>
</evidence>
<name>A0ABU3KHZ1_9BURK</name>
<dbReference type="PROSITE" id="PS01295">
    <property type="entry name" value="ISPD"/>
    <property type="match status" value="1"/>
</dbReference>
<feature type="site" description="Positions MEP for the nucleophilic attack" evidence="7">
    <location>
        <position position="242"/>
    </location>
</feature>
<dbReference type="EC" id="2.7.7.60" evidence="7"/>
<proteinExistence type="inferred from homology"/>
<feature type="compositionally biased region" description="Polar residues" evidence="8">
    <location>
        <begin position="14"/>
        <end position="26"/>
    </location>
</feature>
<keyword evidence="10" id="KW-1185">Reference proteome</keyword>
<dbReference type="InterPro" id="IPR029044">
    <property type="entry name" value="Nucleotide-diphossugar_trans"/>
</dbReference>
<feature type="region of interest" description="Disordered" evidence="8">
    <location>
        <begin position="1"/>
        <end position="27"/>
    </location>
</feature>
<dbReference type="HAMAP" id="MF_00108">
    <property type="entry name" value="IspD"/>
    <property type="match status" value="1"/>
</dbReference>
<dbReference type="NCBIfam" id="TIGR00453">
    <property type="entry name" value="ispD"/>
    <property type="match status" value="1"/>
</dbReference>
<dbReference type="InterPro" id="IPR018294">
    <property type="entry name" value="ISPD_synthase_CS"/>
</dbReference>
<dbReference type="SUPFAM" id="SSF53448">
    <property type="entry name" value="Nucleotide-diphospho-sugar transferases"/>
    <property type="match status" value="1"/>
</dbReference>
<evidence type="ECO:0000256" key="2">
    <source>
        <dbReference type="ARBA" id="ARBA00004787"/>
    </source>
</evidence>
<dbReference type="Proteomes" id="UP001321700">
    <property type="component" value="Unassembled WGS sequence"/>
</dbReference>
<dbReference type="PANTHER" id="PTHR32125:SF4">
    <property type="entry name" value="2-C-METHYL-D-ERYTHRITOL 4-PHOSPHATE CYTIDYLYLTRANSFERASE, CHLOROPLASTIC"/>
    <property type="match status" value="1"/>
</dbReference>
<gene>
    <name evidence="7 9" type="primary">ispD</name>
    <name evidence="9" type="ORF">RAE19_00735</name>
</gene>
<evidence type="ECO:0000256" key="6">
    <source>
        <dbReference type="ARBA" id="ARBA00023229"/>
    </source>
</evidence>
<keyword evidence="4 7" id="KW-0808">Transferase</keyword>
<evidence type="ECO:0000256" key="5">
    <source>
        <dbReference type="ARBA" id="ARBA00022695"/>
    </source>
</evidence>
<accession>A0ABU3KHZ1</accession>
<protein>
    <recommendedName>
        <fullName evidence="7">2-C-methyl-D-erythritol 4-phosphate cytidylyltransferase</fullName>
        <ecNumber evidence="7">2.7.7.60</ecNumber>
    </recommendedName>
    <alternativeName>
        <fullName evidence="7">4-diphosphocytidyl-2C-methyl-D-erythritol synthase</fullName>
    </alternativeName>
    <alternativeName>
        <fullName evidence="7">MEP cytidylyltransferase</fullName>
        <shortName evidence="7">MCT</shortName>
    </alternativeName>
</protein>
<reference evidence="9 10" key="1">
    <citation type="submission" date="2023-08" db="EMBL/GenBank/DDBJ databases">
        <title>Rhodoferax potami sp. nov. and Rhodoferax mekongensis sp. nov., isolated from the Mekong River in Thailand.</title>
        <authorList>
            <person name="Kitikhun S."/>
            <person name="Charoenyingcharoen P."/>
            <person name="Siriarchawattana P."/>
            <person name="Likhitrattanapisal S."/>
            <person name="Nilsakha T."/>
            <person name="Chanpet A."/>
            <person name="Rattanawaree P."/>
            <person name="Ingsriswang S."/>
        </authorList>
    </citation>
    <scope>NUCLEOTIDE SEQUENCE [LARGE SCALE GENOMIC DNA]</scope>
    <source>
        <strain evidence="9 10">TBRC 17660</strain>
    </source>
</reference>
<evidence type="ECO:0000313" key="9">
    <source>
        <dbReference type="EMBL" id="MDT7517280.1"/>
    </source>
</evidence>
<keyword evidence="6 7" id="KW-0414">Isoprene biosynthesis</keyword>
<feature type="site" description="Positions MEP for the nucleophilic attack" evidence="7">
    <location>
        <position position="189"/>
    </location>
</feature>
<evidence type="ECO:0000256" key="8">
    <source>
        <dbReference type="SAM" id="MobiDB-lite"/>
    </source>
</evidence>
<dbReference type="RefSeq" id="WP_313873118.1">
    <property type="nucleotide sequence ID" value="NZ_JAVBIK010000001.1"/>
</dbReference>
<dbReference type="InterPro" id="IPR050088">
    <property type="entry name" value="IspD/TarI_cytidylyltransf_bact"/>
</dbReference>
<dbReference type="PANTHER" id="PTHR32125">
    <property type="entry name" value="2-C-METHYL-D-ERYTHRITOL 4-PHOSPHATE CYTIDYLYLTRANSFERASE, CHLOROPLASTIC"/>
    <property type="match status" value="1"/>
</dbReference>
<comment type="function">
    <text evidence="7">Catalyzes the formation of 4-diphosphocytidyl-2-C-methyl-D-erythritol from CTP and 2-C-methyl-D-erythritol 4-phosphate (MEP).</text>
</comment>
<organism evidence="9 10">
    <name type="scientific">Rhodoferax potami</name>
    <dbReference type="NCBI Taxonomy" id="3068338"/>
    <lineage>
        <taxon>Bacteria</taxon>
        <taxon>Pseudomonadati</taxon>
        <taxon>Pseudomonadota</taxon>
        <taxon>Betaproteobacteria</taxon>
        <taxon>Burkholderiales</taxon>
        <taxon>Comamonadaceae</taxon>
        <taxon>Rhodoferax</taxon>
    </lineage>
</organism>
<dbReference type="EMBL" id="JAVBIK010000001">
    <property type="protein sequence ID" value="MDT7517280.1"/>
    <property type="molecule type" value="Genomic_DNA"/>
</dbReference>
<comment type="caution">
    <text evidence="9">The sequence shown here is derived from an EMBL/GenBank/DDBJ whole genome shotgun (WGS) entry which is preliminary data.</text>
</comment>
<dbReference type="CDD" id="cd02516">
    <property type="entry name" value="CDP-ME_synthetase"/>
    <property type="match status" value="1"/>
</dbReference>
<evidence type="ECO:0000256" key="3">
    <source>
        <dbReference type="ARBA" id="ARBA00009789"/>
    </source>
</evidence>
<evidence type="ECO:0000256" key="1">
    <source>
        <dbReference type="ARBA" id="ARBA00001282"/>
    </source>
</evidence>
<dbReference type="InterPro" id="IPR034683">
    <property type="entry name" value="IspD/TarI"/>
</dbReference>
<comment type="similarity">
    <text evidence="3 7">Belongs to the IspD/TarI cytidylyltransferase family. IspD subfamily.</text>
</comment>
<feature type="site" description="Transition state stabilizer" evidence="7">
    <location>
        <position position="48"/>
    </location>
</feature>
<dbReference type="Gene3D" id="3.90.550.10">
    <property type="entry name" value="Spore Coat Polysaccharide Biosynthesis Protein SpsA, Chain A"/>
    <property type="match status" value="1"/>
</dbReference>
<comment type="pathway">
    <text evidence="2 7">Isoprenoid biosynthesis; isopentenyl diphosphate biosynthesis via DXP pathway; isopentenyl diphosphate from 1-deoxy-D-xylulose 5-phosphate: step 2/6.</text>
</comment>
<evidence type="ECO:0000313" key="10">
    <source>
        <dbReference type="Proteomes" id="UP001321700"/>
    </source>
</evidence>
<dbReference type="InterPro" id="IPR001228">
    <property type="entry name" value="IspD"/>
</dbReference>
<dbReference type="GO" id="GO:0050518">
    <property type="term" value="F:2-C-methyl-D-erythritol 4-phosphate cytidylyltransferase activity"/>
    <property type="evidence" value="ECO:0007669"/>
    <property type="project" value="UniProtKB-EC"/>
</dbReference>
<keyword evidence="5 7" id="KW-0548">Nucleotidyltransferase</keyword>
<sequence length="264" mass="27178">MTHTTPISPAPHSDPTSKASPQSPSTPELVAVAPRLWALVPCAGNGSRSGAAGPKQYTVLGQQALVLHTLEALAAVDRLAGIQVVVSAGDPFFDTAPQPQGAPVFVANCGGATRASSVFNGLSALLAQGAQPLDWVLVHDAARCLITPADVNRLIDACKDDPVGGLLALKLPDTLKQEQGGRVAATLDRSDKWLAQTPQMFRIGALQAAYVAAGDAVTDEASALELVGQSPRLVDGSAQNFKVTYPQDFALAAAVLAARAGHPL</sequence>
<evidence type="ECO:0000256" key="7">
    <source>
        <dbReference type="HAMAP-Rule" id="MF_00108"/>
    </source>
</evidence>
<comment type="catalytic activity">
    <reaction evidence="1 7">
        <text>2-C-methyl-D-erythritol 4-phosphate + CTP + H(+) = 4-CDP-2-C-methyl-D-erythritol + diphosphate</text>
        <dbReference type="Rhea" id="RHEA:13429"/>
        <dbReference type="ChEBI" id="CHEBI:15378"/>
        <dbReference type="ChEBI" id="CHEBI:33019"/>
        <dbReference type="ChEBI" id="CHEBI:37563"/>
        <dbReference type="ChEBI" id="CHEBI:57823"/>
        <dbReference type="ChEBI" id="CHEBI:58262"/>
        <dbReference type="EC" id="2.7.7.60"/>
    </reaction>
</comment>
<feature type="site" description="Transition state stabilizer" evidence="7">
    <location>
        <position position="55"/>
    </location>
</feature>
<dbReference type="Pfam" id="PF01128">
    <property type="entry name" value="IspD"/>
    <property type="match status" value="1"/>
</dbReference>